<gene>
    <name evidence="1" type="ORF">A8145_17450</name>
</gene>
<accession>A0A6M7TVE5</accession>
<proteinExistence type="predicted"/>
<dbReference type="Proteomes" id="UP000093737">
    <property type="component" value="Unassembled WGS sequence"/>
</dbReference>
<comment type="caution">
    <text evidence="1">The sequence shown here is derived from an EMBL/GenBank/DDBJ whole genome shotgun (WGS) entry which is preliminary data.</text>
</comment>
<dbReference type="EMBL" id="LYTK01000012">
    <property type="protein sequence ID" value="OBQ65911.1"/>
    <property type="molecule type" value="Genomic_DNA"/>
</dbReference>
<evidence type="ECO:0000313" key="1">
    <source>
        <dbReference type="EMBL" id="OBQ65911.1"/>
    </source>
</evidence>
<evidence type="ECO:0000313" key="2">
    <source>
        <dbReference type="Proteomes" id="UP000093737"/>
    </source>
</evidence>
<dbReference type="RefSeq" id="WP_056575751.1">
    <property type="nucleotide sequence ID" value="NZ_CP033334.1"/>
</dbReference>
<dbReference type="AlphaFoldDB" id="A0A6M7TVE5"/>
<name>A0A6M7TVE5_RHILI</name>
<reference evidence="1 2" key="1">
    <citation type="submission" date="2016-05" db="EMBL/GenBank/DDBJ databases">
        <authorList>
            <person name="Ramsay J.P."/>
        </authorList>
    </citation>
    <scope>NUCLEOTIDE SEQUENCE [LARGE SCALE GENOMIC DNA]</scope>
    <source>
        <strain evidence="1 2">NZP2042</strain>
    </source>
</reference>
<sequence>MDQAGNLNVTEALGGCAATLYHERAGYAQIGGELYPAAQCKAKGWYDGQANCHGYDNDNTKSLGSSDEVRHLIIFRRKEVQGRGGIRSGGIVVIRGLTSAVMDNRSLDKTHRLPRFQKSHDSHH</sequence>
<protein>
    <submittedName>
        <fullName evidence="1">Uncharacterized protein</fullName>
    </submittedName>
</protein>
<organism evidence="1 2">
    <name type="scientific">Rhizobium loti</name>
    <name type="common">Mesorhizobium loti</name>
    <dbReference type="NCBI Taxonomy" id="381"/>
    <lineage>
        <taxon>Bacteria</taxon>
        <taxon>Pseudomonadati</taxon>
        <taxon>Pseudomonadota</taxon>
        <taxon>Alphaproteobacteria</taxon>
        <taxon>Hyphomicrobiales</taxon>
        <taxon>Phyllobacteriaceae</taxon>
        <taxon>Mesorhizobium</taxon>
    </lineage>
</organism>